<protein>
    <submittedName>
        <fullName evidence="1">Uncharacterized protein</fullName>
    </submittedName>
</protein>
<evidence type="ECO:0000313" key="1">
    <source>
        <dbReference type="EMBL" id="GLR72395.1"/>
    </source>
</evidence>
<reference evidence="1" key="1">
    <citation type="journal article" date="2014" name="Int. J. Syst. Evol. Microbiol.">
        <title>Complete genome sequence of Corynebacterium casei LMG S-19264T (=DSM 44701T), isolated from a smear-ripened cheese.</title>
        <authorList>
            <consortium name="US DOE Joint Genome Institute (JGI-PGF)"/>
            <person name="Walter F."/>
            <person name="Albersmeier A."/>
            <person name="Kalinowski J."/>
            <person name="Ruckert C."/>
        </authorList>
    </citation>
    <scope>NUCLEOTIDE SEQUENCE</scope>
    <source>
        <strain evidence="1">NBRC 110023</strain>
    </source>
</reference>
<dbReference type="Proteomes" id="UP001156601">
    <property type="component" value="Unassembled WGS sequence"/>
</dbReference>
<keyword evidence="2" id="KW-1185">Reference proteome</keyword>
<dbReference type="AlphaFoldDB" id="A0AA37WLS2"/>
<reference evidence="1" key="2">
    <citation type="submission" date="2023-01" db="EMBL/GenBank/DDBJ databases">
        <title>Draft genome sequence of Agaribacter marinus strain NBRC 110023.</title>
        <authorList>
            <person name="Sun Q."/>
            <person name="Mori K."/>
        </authorList>
    </citation>
    <scope>NUCLEOTIDE SEQUENCE</scope>
    <source>
        <strain evidence="1">NBRC 110023</strain>
    </source>
</reference>
<name>A0AA37WLS2_9ALTE</name>
<organism evidence="1 2">
    <name type="scientific">Agaribacter marinus</name>
    <dbReference type="NCBI Taxonomy" id="1431249"/>
    <lineage>
        <taxon>Bacteria</taxon>
        <taxon>Pseudomonadati</taxon>
        <taxon>Pseudomonadota</taxon>
        <taxon>Gammaproteobacteria</taxon>
        <taxon>Alteromonadales</taxon>
        <taxon>Alteromonadaceae</taxon>
        <taxon>Agaribacter</taxon>
    </lineage>
</organism>
<comment type="caution">
    <text evidence="1">The sequence shown here is derived from an EMBL/GenBank/DDBJ whole genome shotgun (WGS) entry which is preliminary data.</text>
</comment>
<proteinExistence type="predicted"/>
<dbReference type="EMBL" id="BSOT01000009">
    <property type="protein sequence ID" value="GLR72395.1"/>
    <property type="molecule type" value="Genomic_DNA"/>
</dbReference>
<gene>
    <name evidence="1" type="ORF">GCM10007852_33030</name>
</gene>
<evidence type="ECO:0000313" key="2">
    <source>
        <dbReference type="Proteomes" id="UP001156601"/>
    </source>
</evidence>
<sequence>MYRELQGFLWDTLEEWTLQENQLFEVYTHQERVFWHLIFCLKHTEESVLLNDNDIKNELSFLMKYLHNDELCPLDVIGIRP</sequence>
<accession>A0AA37WLS2</accession>
<dbReference type="RefSeq" id="WP_284218808.1">
    <property type="nucleotide sequence ID" value="NZ_BSOT01000009.1"/>
</dbReference>